<dbReference type="PROSITE" id="PS01305">
    <property type="entry name" value="MOAA_NIFB_PQQE"/>
    <property type="match status" value="1"/>
</dbReference>
<dbReference type="PROSITE" id="PS51918">
    <property type="entry name" value="RADICAL_SAM"/>
    <property type="match status" value="1"/>
</dbReference>
<evidence type="ECO:0000259" key="14">
    <source>
        <dbReference type="PROSITE" id="PS51918"/>
    </source>
</evidence>
<keyword evidence="9" id="KW-0411">Iron-sulfur</keyword>
<dbReference type="AlphaFoldDB" id="A0A066WHX8"/>
<evidence type="ECO:0000256" key="13">
    <source>
        <dbReference type="ARBA" id="ARBA00048697"/>
    </source>
</evidence>
<keyword evidence="12" id="KW-0456">Lyase</keyword>
<evidence type="ECO:0000256" key="4">
    <source>
        <dbReference type="ARBA" id="ARBA00022485"/>
    </source>
</evidence>
<dbReference type="InterPro" id="IPR006638">
    <property type="entry name" value="Elp3/MiaA/NifB-like_rSAM"/>
</dbReference>
<comment type="caution">
    <text evidence="15">The sequence shown here is derived from an EMBL/GenBank/DDBJ whole genome shotgun (WGS) entry which is preliminary data.</text>
</comment>
<evidence type="ECO:0000256" key="12">
    <source>
        <dbReference type="ARBA" id="ARBA00023239"/>
    </source>
</evidence>
<dbReference type="OrthoDB" id="429626at2759"/>
<dbReference type="Pfam" id="PF06463">
    <property type="entry name" value="Mob_synth_C"/>
    <property type="match status" value="1"/>
</dbReference>
<evidence type="ECO:0000256" key="10">
    <source>
        <dbReference type="ARBA" id="ARBA00023134"/>
    </source>
</evidence>
<dbReference type="CDD" id="cd21117">
    <property type="entry name" value="Twitch_MoaA"/>
    <property type="match status" value="1"/>
</dbReference>
<dbReference type="InterPro" id="IPR010505">
    <property type="entry name" value="MoaA_twitch"/>
</dbReference>
<keyword evidence="4" id="KW-0004">4Fe-4S</keyword>
<evidence type="ECO:0000313" key="16">
    <source>
        <dbReference type="Proteomes" id="UP000027361"/>
    </source>
</evidence>
<comment type="cofactor">
    <cofactor evidence="1">
        <name>[4Fe-4S] cluster</name>
        <dbReference type="ChEBI" id="CHEBI:49883"/>
    </cofactor>
</comment>
<dbReference type="SMART" id="SM00729">
    <property type="entry name" value="Elp3"/>
    <property type="match status" value="1"/>
</dbReference>
<evidence type="ECO:0000256" key="7">
    <source>
        <dbReference type="ARBA" id="ARBA00022741"/>
    </source>
</evidence>
<dbReference type="NCBIfam" id="TIGR02666">
    <property type="entry name" value="moaA"/>
    <property type="match status" value="1"/>
</dbReference>
<evidence type="ECO:0000313" key="15">
    <source>
        <dbReference type="EMBL" id="KDN53396.1"/>
    </source>
</evidence>
<feature type="domain" description="Radical SAM core" evidence="14">
    <location>
        <begin position="155"/>
        <end position="379"/>
    </location>
</feature>
<dbReference type="EC" id="4.1.99.22" evidence="3"/>
<dbReference type="InterPro" id="IPR013483">
    <property type="entry name" value="MoaA"/>
</dbReference>
<dbReference type="InterPro" id="IPR013785">
    <property type="entry name" value="Aldolase_TIM"/>
</dbReference>
<dbReference type="EMBL" id="JMSN01000002">
    <property type="protein sequence ID" value="KDN53396.1"/>
    <property type="molecule type" value="Genomic_DNA"/>
</dbReference>
<dbReference type="GO" id="GO:0061799">
    <property type="term" value="F:cyclic pyranopterin monophosphate synthase activity"/>
    <property type="evidence" value="ECO:0007669"/>
    <property type="project" value="TreeGrafter"/>
</dbReference>
<dbReference type="Pfam" id="PF04055">
    <property type="entry name" value="Radical_SAM"/>
    <property type="match status" value="1"/>
</dbReference>
<reference evidence="15 16" key="1">
    <citation type="submission" date="2014-05" db="EMBL/GenBank/DDBJ databases">
        <title>Draft genome sequence of a rare smut relative, Tilletiaria anomala UBC 951.</title>
        <authorList>
            <consortium name="DOE Joint Genome Institute"/>
            <person name="Toome M."/>
            <person name="Kuo A."/>
            <person name="Henrissat B."/>
            <person name="Lipzen A."/>
            <person name="Tritt A."/>
            <person name="Yoshinaga Y."/>
            <person name="Zane M."/>
            <person name="Barry K."/>
            <person name="Grigoriev I.V."/>
            <person name="Spatafora J.W."/>
            <person name="Aimea M.C."/>
        </authorList>
    </citation>
    <scope>NUCLEOTIDE SEQUENCE [LARGE SCALE GENOMIC DNA]</scope>
    <source>
        <strain evidence="15 16">UBC 951</strain>
    </source>
</reference>
<dbReference type="OMA" id="VPMARHF"/>
<evidence type="ECO:0000256" key="6">
    <source>
        <dbReference type="ARBA" id="ARBA00022723"/>
    </source>
</evidence>
<evidence type="ECO:0000256" key="11">
    <source>
        <dbReference type="ARBA" id="ARBA00023150"/>
    </source>
</evidence>
<evidence type="ECO:0000256" key="5">
    <source>
        <dbReference type="ARBA" id="ARBA00022691"/>
    </source>
</evidence>
<keyword evidence="7" id="KW-0547">Nucleotide-binding</keyword>
<keyword evidence="8" id="KW-0408">Iron</keyword>
<dbReference type="PANTHER" id="PTHR22960">
    <property type="entry name" value="MOLYBDOPTERIN COFACTOR SYNTHESIS PROTEIN A"/>
    <property type="match status" value="1"/>
</dbReference>
<evidence type="ECO:0000256" key="2">
    <source>
        <dbReference type="ARBA" id="ARBA00005046"/>
    </source>
</evidence>
<dbReference type="Gene3D" id="3.20.20.70">
    <property type="entry name" value="Aldolase class I"/>
    <property type="match status" value="1"/>
</dbReference>
<dbReference type="GO" id="GO:0046872">
    <property type="term" value="F:metal ion binding"/>
    <property type="evidence" value="ECO:0007669"/>
    <property type="project" value="UniProtKB-KW"/>
</dbReference>
<keyword evidence="16" id="KW-1185">Reference proteome</keyword>
<dbReference type="SFLD" id="SFLDS00029">
    <property type="entry name" value="Radical_SAM"/>
    <property type="match status" value="1"/>
</dbReference>
<gene>
    <name evidence="15" type="ORF">K437DRAFT_70034</name>
</gene>
<keyword evidence="5" id="KW-0949">S-adenosyl-L-methionine</keyword>
<dbReference type="InterPro" id="IPR050105">
    <property type="entry name" value="MoCo_biosynth_MoaA/MoaC"/>
</dbReference>
<evidence type="ECO:0000256" key="8">
    <source>
        <dbReference type="ARBA" id="ARBA00023004"/>
    </source>
</evidence>
<name>A0A066WHX8_TILAU</name>
<dbReference type="GO" id="GO:0051539">
    <property type="term" value="F:4 iron, 4 sulfur cluster binding"/>
    <property type="evidence" value="ECO:0007669"/>
    <property type="project" value="UniProtKB-KW"/>
</dbReference>
<dbReference type="RefSeq" id="XP_013246235.1">
    <property type="nucleotide sequence ID" value="XM_013390781.1"/>
</dbReference>
<evidence type="ECO:0000256" key="9">
    <source>
        <dbReference type="ARBA" id="ARBA00023014"/>
    </source>
</evidence>
<dbReference type="InterPro" id="IPR007197">
    <property type="entry name" value="rSAM"/>
</dbReference>
<dbReference type="InParanoid" id="A0A066WHX8"/>
<dbReference type="SFLD" id="SFLDG01067">
    <property type="entry name" value="SPASM/twitch_domain_containing"/>
    <property type="match status" value="1"/>
</dbReference>
<comment type="pathway">
    <text evidence="2">Cofactor biosynthesis; molybdopterin biosynthesis.</text>
</comment>
<keyword evidence="10" id="KW-0342">GTP-binding</keyword>
<dbReference type="Proteomes" id="UP000027361">
    <property type="component" value="Unassembled WGS sequence"/>
</dbReference>
<dbReference type="InterPro" id="IPR040064">
    <property type="entry name" value="MoaA-like"/>
</dbReference>
<dbReference type="InterPro" id="IPR000385">
    <property type="entry name" value="MoaA_NifB_PqqE_Fe-S-bd_CS"/>
</dbReference>
<keyword evidence="6" id="KW-0479">Metal-binding</keyword>
<dbReference type="GO" id="GO:0006777">
    <property type="term" value="P:Mo-molybdopterin cofactor biosynthetic process"/>
    <property type="evidence" value="ECO:0007669"/>
    <property type="project" value="UniProtKB-KW"/>
</dbReference>
<keyword evidence="11" id="KW-0501">Molybdenum cofactor biosynthesis</keyword>
<comment type="catalytic activity">
    <reaction evidence="13">
        <text>GTP + AH2 + S-adenosyl-L-methionine = (8S)-3',8-cyclo-7,8-dihydroguanosine 5'-triphosphate + 5'-deoxyadenosine + L-methionine + A + H(+)</text>
        <dbReference type="Rhea" id="RHEA:49576"/>
        <dbReference type="ChEBI" id="CHEBI:13193"/>
        <dbReference type="ChEBI" id="CHEBI:15378"/>
        <dbReference type="ChEBI" id="CHEBI:17319"/>
        <dbReference type="ChEBI" id="CHEBI:17499"/>
        <dbReference type="ChEBI" id="CHEBI:37565"/>
        <dbReference type="ChEBI" id="CHEBI:57844"/>
        <dbReference type="ChEBI" id="CHEBI:59789"/>
        <dbReference type="ChEBI" id="CHEBI:131766"/>
        <dbReference type="EC" id="4.1.99.22"/>
    </reaction>
</comment>
<dbReference type="SUPFAM" id="SSF102114">
    <property type="entry name" value="Radical SAM enzymes"/>
    <property type="match status" value="1"/>
</dbReference>
<proteinExistence type="predicted"/>
<dbReference type="GeneID" id="25267730"/>
<dbReference type="UniPathway" id="UPA00344"/>
<dbReference type="InterPro" id="IPR058240">
    <property type="entry name" value="rSAM_sf"/>
</dbReference>
<organism evidence="15 16">
    <name type="scientific">Tilletiaria anomala (strain ATCC 24038 / CBS 436.72 / UBC 951)</name>
    <dbReference type="NCBI Taxonomy" id="1037660"/>
    <lineage>
        <taxon>Eukaryota</taxon>
        <taxon>Fungi</taxon>
        <taxon>Dikarya</taxon>
        <taxon>Basidiomycota</taxon>
        <taxon>Ustilaginomycotina</taxon>
        <taxon>Exobasidiomycetes</taxon>
        <taxon>Georgefischeriales</taxon>
        <taxon>Tilletiariaceae</taxon>
        <taxon>Tilletiaria</taxon>
    </lineage>
</organism>
<accession>A0A066WHX8</accession>
<dbReference type="GO" id="GO:0005525">
    <property type="term" value="F:GTP binding"/>
    <property type="evidence" value="ECO:0007669"/>
    <property type="project" value="UniProtKB-KW"/>
</dbReference>
<evidence type="ECO:0000256" key="1">
    <source>
        <dbReference type="ARBA" id="ARBA00001966"/>
    </source>
</evidence>
<dbReference type="STRING" id="1037660.A0A066WHX8"/>
<dbReference type="GO" id="GO:0061798">
    <property type="term" value="F:GTP 3',8'-cyclase activity"/>
    <property type="evidence" value="ECO:0007669"/>
    <property type="project" value="UniProtKB-EC"/>
</dbReference>
<sequence>MSYGMKFNTAATSRILINAQFINPMPLHVFNVPVILVDPQSTQSARQCGMMACTNRAAATLACRTGNNSGFGVGAYVASRSAKYGRLAESNSYQCGPPGRWLATDTRTAIAARDATLTSQLPAGKSARDASRERISAIDAKHTSSQTASLLLRDRHARQHTYLRISLTERCNLRCIYCMPEDGATLTPSPELLTAQEVQRLATLFVKNGVEKIRLTGGEPTIRRDLEDIIGSLNELRSMGLRSIGMTSNGLALARRLPRLVDQGLSHLNLSLDTFDPFKFELLTRRPGGGLDAVLKTLDVAQKLVSAGAGMQCIKINVVMLKGVNDSKEEIKSFIDYTRDHNVVVRFIEYMPFDGNRWQTSKLVPYQDLLAVIREMYGDFERLEDEANDTSKGWRVPGYKGRVGFITSMTDHFCNSCNRLRITADGNMKVCLFGNAEVSLRDIMRGTGPNGQATDEELLKVIGAAVGRKHAKHAGMSGPAELAQQKNRPMIHIGG</sequence>
<dbReference type="HOGENOM" id="CLU_009273_0_0_1"/>
<protein>
    <recommendedName>
        <fullName evidence="3">GTP 3',8-cyclase</fullName>
        <ecNumber evidence="3">4.1.99.22</ecNumber>
    </recommendedName>
</protein>
<evidence type="ECO:0000256" key="3">
    <source>
        <dbReference type="ARBA" id="ARBA00012167"/>
    </source>
</evidence>
<dbReference type="CDD" id="cd01335">
    <property type="entry name" value="Radical_SAM"/>
    <property type="match status" value="1"/>
</dbReference>
<dbReference type="SFLD" id="SFLDG01386">
    <property type="entry name" value="main_SPASM_domain-containing"/>
    <property type="match status" value="1"/>
</dbReference>
<dbReference type="PANTHER" id="PTHR22960:SF0">
    <property type="entry name" value="MOLYBDENUM COFACTOR BIOSYNTHESIS PROTEIN 1"/>
    <property type="match status" value="1"/>
</dbReference>
<dbReference type="SFLD" id="SFLDG01383">
    <property type="entry name" value="cyclic_pyranopterin_phosphate"/>
    <property type="match status" value="1"/>
</dbReference>